<keyword evidence="6" id="KW-0234">DNA repair</keyword>
<evidence type="ECO:0000256" key="5">
    <source>
        <dbReference type="ARBA" id="ARBA00023125"/>
    </source>
</evidence>
<organism evidence="9 10">
    <name type="scientific">Salix suchowensis</name>
    <dbReference type="NCBI Taxonomy" id="1278906"/>
    <lineage>
        <taxon>Eukaryota</taxon>
        <taxon>Viridiplantae</taxon>
        <taxon>Streptophyta</taxon>
        <taxon>Embryophyta</taxon>
        <taxon>Tracheophyta</taxon>
        <taxon>Spermatophyta</taxon>
        <taxon>Magnoliopsida</taxon>
        <taxon>eudicotyledons</taxon>
        <taxon>Gunneridae</taxon>
        <taxon>Pentapetalae</taxon>
        <taxon>rosids</taxon>
        <taxon>fabids</taxon>
        <taxon>Malpighiales</taxon>
        <taxon>Salicaceae</taxon>
        <taxon>Saliceae</taxon>
        <taxon>Salix</taxon>
    </lineage>
</organism>
<dbReference type="SMART" id="SM00534">
    <property type="entry name" value="MUTSac"/>
    <property type="match status" value="1"/>
</dbReference>
<keyword evidence="4" id="KW-0067">ATP-binding</keyword>
<dbReference type="InterPro" id="IPR045076">
    <property type="entry name" value="MutS"/>
</dbReference>
<dbReference type="PANTHER" id="PTHR11361">
    <property type="entry name" value="DNA MISMATCH REPAIR PROTEIN MUTS FAMILY MEMBER"/>
    <property type="match status" value="1"/>
</dbReference>
<dbReference type="SUPFAM" id="SSF52540">
    <property type="entry name" value="P-loop containing nucleoside triphosphate hydrolases"/>
    <property type="match status" value="1"/>
</dbReference>
<evidence type="ECO:0000313" key="10">
    <source>
        <dbReference type="Proteomes" id="UP001141253"/>
    </source>
</evidence>
<evidence type="ECO:0000256" key="6">
    <source>
        <dbReference type="ARBA" id="ARBA00023204"/>
    </source>
</evidence>
<dbReference type="SUPFAM" id="SSF55271">
    <property type="entry name" value="DNA repair protein MutS, domain I"/>
    <property type="match status" value="1"/>
</dbReference>
<keyword evidence="10" id="KW-1185">Reference proteome</keyword>
<dbReference type="Pfam" id="PF01624">
    <property type="entry name" value="MutS_I"/>
    <property type="match status" value="1"/>
</dbReference>
<reference evidence="9" key="1">
    <citation type="submission" date="2022-10" db="EMBL/GenBank/DDBJ databases">
        <authorList>
            <person name="Hyden B.L."/>
            <person name="Feng K."/>
            <person name="Yates T."/>
            <person name="Jawdy S."/>
            <person name="Smart L.B."/>
            <person name="Muchero W."/>
        </authorList>
    </citation>
    <scope>NUCLEOTIDE SEQUENCE</scope>
    <source>
        <tissue evidence="9">Shoot tip</tissue>
    </source>
</reference>
<evidence type="ECO:0000256" key="3">
    <source>
        <dbReference type="ARBA" id="ARBA00022763"/>
    </source>
</evidence>
<evidence type="ECO:0000256" key="4">
    <source>
        <dbReference type="ARBA" id="ARBA00022840"/>
    </source>
</evidence>
<accession>A0ABQ9AG70</accession>
<feature type="compositionally biased region" description="Basic residues" evidence="7">
    <location>
        <begin position="453"/>
        <end position="465"/>
    </location>
</feature>
<evidence type="ECO:0000256" key="7">
    <source>
        <dbReference type="SAM" id="MobiDB-lite"/>
    </source>
</evidence>
<dbReference type="InterPro" id="IPR016151">
    <property type="entry name" value="DNA_mismatch_repair_MutS_N"/>
</dbReference>
<dbReference type="InterPro" id="IPR036187">
    <property type="entry name" value="DNA_mismatch_repair_MutS_sf"/>
</dbReference>
<dbReference type="Pfam" id="PF05192">
    <property type="entry name" value="MutS_III"/>
    <property type="match status" value="1"/>
</dbReference>
<dbReference type="InterPro" id="IPR027417">
    <property type="entry name" value="P-loop_NTPase"/>
</dbReference>
<evidence type="ECO:0000259" key="8">
    <source>
        <dbReference type="PROSITE" id="PS00486"/>
    </source>
</evidence>
<feature type="compositionally biased region" description="Low complexity" evidence="7">
    <location>
        <begin position="466"/>
        <end position="477"/>
    </location>
</feature>
<dbReference type="InterPro" id="IPR007696">
    <property type="entry name" value="DNA_mismatch_repair_MutS_core"/>
</dbReference>
<name>A0ABQ9AG70_9ROSI</name>
<keyword evidence="5" id="KW-0238">DNA-binding</keyword>
<dbReference type="InterPro" id="IPR000432">
    <property type="entry name" value="DNA_mismatch_repair_MutS_C"/>
</dbReference>
<dbReference type="Gene3D" id="3.30.420.110">
    <property type="entry name" value="MutS, connector domain"/>
    <property type="match status" value="1"/>
</dbReference>
<gene>
    <name evidence="9" type="ORF">OIU77_007192</name>
</gene>
<dbReference type="Pfam" id="PF00488">
    <property type="entry name" value="MutS_V"/>
    <property type="match status" value="1"/>
</dbReference>
<evidence type="ECO:0000313" key="9">
    <source>
        <dbReference type="EMBL" id="KAJ6339187.1"/>
    </source>
</evidence>
<dbReference type="Pfam" id="PF12251">
    <property type="entry name" value="SNAPC3"/>
    <property type="match status" value="1"/>
</dbReference>
<keyword evidence="2" id="KW-0547">Nucleotide-binding</keyword>
<feature type="compositionally biased region" description="Basic and acidic residues" evidence="7">
    <location>
        <begin position="96"/>
        <end position="108"/>
    </location>
</feature>
<dbReference type="Gene3D" id="1.10.1420.10">
    <property type="match status" value="2"/>
</dbReference>
<proteinExistence type="inferred from homology"/>
<feature type="compositionally biased region" description="Pro residues" evidence="7">
    <location>
        <begin position="499"/>
        <end position="512"/>
    </location>
</feature>
<feature type="compositionally biased region" description="Polar residues" evidence="7">
    <location>
        <begin position="133"/>
        <end position="147"/>
    </location>
</feature>
<sequence>MKESIEGENESIAHGGPIYIPNLVGPLTRVPDFQAALLSELQNLQSELSLDSSELCDDIDLSVDELKIFSEEELVDMALKEAFKDGENTGSSPEPFVEHSKARREDNLRMCSNKDSCSQNSRRRDISAPLELSNGSHSSTNSNRATINSNNSKNGKRRKSNKHDVNESYLMKVDDLVKIKQKQDQDKAMVCLHSFNCKINHSGIPSSNTTKTMQSLRSTNFGKQLKSPDIQEHIAVMLPEVVICVEIYHCIRKWVKTQEFLVLGGQTLTEMRDKIYCLTDQMMQKAGQHDPSGYFLVEDVFCNDLRDTSAIDYSEPIIDWLRNKKADAFRKWECIISGDLQQKQKAVVGESTTPCLPQFRRREMQNTRFCDLRFCLGAGYLYCHQGGCKHTIVFRDMRLIHPDDLQNRIAYPIITPAISAMIAITFFTTLRMALYCTAVSQHTTMSMINHSSRLSRKRYSKKRAISTKTPSTTTTTTMGKQKQQIISRFFAPKSKPTTTSPPPPSPQSPPQTAPSSSSSPKITATVPFSPSKRKLLSSRLTSTPKRPKLSPHTQKPLLSLHQKFLDKLLEPQIPQTPLPQDTQKFTPLEQQVFDLKQKYPDVLLMIEVGYKFRFFGEDAEIAARVLGIYAHKDHNFMTASVPTFRLNVHVRRLVSEGYKVGVVNQTETAAIKAHGENKSGPFCRGLSSLYTKATLEAAENVGGREEGCGGESNYLCCVVEKGLDCGVEVGVFDVRVGVVAVEISTGDVVYGEFNDGLAPAELLLGDPLSKQTEKLLLAYSGPSSNVRVERVLRDCFSDGGALADVMSLFENMIEDNLGDNEKQTTEAKEQGSYHLAIEGVIKMPDLAVEALALTIRHLKQFGFDRMLCLGASFRPFSSNMEMNLSANTLQQLEVLRNNSDGSESGSLLHIMNLTLTIYGSRLLRHWVTHPLCDRNMISARLDAVSEIAECMGSYKDSQHVSGLDEDDSEVAVVQPDLYYLLSTVLTALGRSPDIERGITRIFHRTATASEFIAVFQAILAAGKRLKRLCIQEGHNYDVVGSKTVKSVLLKRLILAASSSNVVGNAAKLLSTLNKEAAEQGDLTNLIIISDDQFPEVARAREAVQFAKENLDSLIGMYRKQLQRRNLEFMSVSGTTHLIELPLDFKVPLNWVKVNSTKKMIRYHPPEVLTALDQLLLANEELMIVSRAAWDSFLRGFSIYYAEFRGAVQALATLDCLFSFATLLKNKNYVRPIFVDDSEPPQINICSGRHPVLETILQDNFVPNDTNLHADKEYCQIITGPNMGGKSCYIRQVALIALMAQVGSFVPALSAKLHVLDGIHTRMGASDSIQQGRSTFLEELSEASHILHKCTAQSLVIIDELGRGTSTHDGGAIAYATLYHLLDQKRCMSQHVILKMSLTFISWCPVFQKRVLDLMLLNLLSYLRHVSERATIMAARLEAVLSSRLGKEQLLETLPAHQQEEAQENMLRPDGRIENSEDSTVAYREFFSNLKSAMHENDVARSSQFLEKARSIAREFLTK</sequence>
<dbReference type="Gene3D" id="3.40.50.300">
    <property type="entry name" value="P-loop containing nucleotide triphosphate hydrolases"/>
    <property type="match status" value="1"/>
</dbReference>
<dbReference type="InterPro" id="IPR036678">
    <property type="entry name" value="MutS_con_dom_sf"/>
</dbReference>
<feature type="region of interest" description="Disordered" evidence="7">
    <location>
        <begin position="450"/>
        <end position="555"/>
    </location>
</feature>
<evidence type="ECO:0000256" key="1">
    <source>
        <dbReference type="ARBA" id="ARBA00007094"/>
    </source>
</evidence>
<feature type="domain" description="DNA mismatch repair proteins mutS family" evidence="8">
    <location>
        <begin position="1353"/>
        <end position="1369"/>
    </location>
</feature>
<dbReference type="InterPro" id="IPR022042">
    <property type="entry name" value="snRNA-activating_su3"/>
</dbReference>
<protein>
    <recommendedName>
        <fullName evidence="8">DNA mismatch repair proteins mutS family domain-containing protein</fullName>
    </recommendedName>
</protein>
<dbReference type="EMBL" id="JAPFFI010000020">
    <property type="protein sequence ID" value="KAJ6339187.1"/>
    <property type="molecule type" value="Genomic_DNA"/>
</dbReference>
<dbReference type="PROSITE" id="PS00486">
    <property type="entry name" value="DNA_MISMATCH_REPAIR_2"/>
    <property type="match status" value="1"/>
</dbReference>
<dbReference type="Gene3D" id="3.40.1170.10">
    <property type="entry name" value="DNA repair protein MutS, domain I"/>
    <property type="match status" value="1"/>
</dbReference>
<evidence type="ECO:0000256" key="2">
    <source>
        <dbReference type="ARBA" id="ARBA00022741"/>
    </source>
</evidence>
<dbReference type="Proteomes" id="UP001141253">
    <property type="component" value="Chromosome 15W"/>
</dbReference>
<dbReference type="InterPro" id="IPR007695">
    <property type="entry name" value="DNA_mismatch_repair_MutS-lik_N"/>
</dbReference>
<comment type="similarity">
    <text evidence="1">Belongs to the DNA mismatch repair MutS family. MSH3 subfamily.</text>
</comment>
<reference evidence="9" key="2">
    <citation type="journal article" date="2023" name="Int. J. Mol. Sci.">
        <title>De Novo Assembly and Annotation of 11 Diverse Shrub Willow (Salix) Genomes Reveals Novel Gene Organization in Sex-Linked Regions.</title>
        <authorList>
            <person name="Hyden B."/>
            <person name="Feng K."/>
            <person name="Yates T.B."/>
            <person name="Jawdy S."/>
            <person name="Cereghino C."/>
            <person name="Smart L.B."/>
            <person name="Muchero W."/>
        </authorList>
    </citation>
    <scope>NUCLEOTIDE SEQUENCE</scope>
    <source>
        <tissue evidence="9">Shoot tip</tissue>
    </source>
</reference>
<comment type="caution">
    <text evidence="9">The sequence shown here is derived from an EMBL/GenBank/DDBJ whole genome shotgun (WGS) entry which is preliminary data.</text>
</comment>
<keyword evidence="3" id="KW-0227">DNA damage</keyword>
<dbReference type="PANTHER" id="PTHR11361:SF122">
    <property type="entry name" value="DNA MISMATCH REPAIR PROTEIN MSH3"/>
    <property type="match status" value="1"/>
</dbReference>
<dbReference type="SUPFAM" id="SSF48334">
    <property type="entry name" value="DNA repair protein MutS, domain III"/>
    <property type="match status" value="1"/>
</dbReference>
<feature type="region of interest" description="Disordered" evidence="7">
    <location>
        <begin position="85"/>
        <end position="165"/>
    </location>
</feature>
<dbReference type="SMART" id="SM00533">
    <property type="entry name" value="MUTSd"/>
    <property type="match status" value="1"/>
</dbReference>